<dbReference type="AlphaFoldDB" id="A0A841JDJ3"/>
<dbReference type="EMBL" id="JACHCA010000007">
    <property type="protein sequence ID" value="MBB6128890.1"/>
    <property type="molecule type" value="Genomic_DNA"/>
</dbReference>
<proteinExistence type="predicted"/>
<dbReference type="PANTHER" id="PTHR10272">
    <property type="entry name" value="PLATELET-ACTIVATING FACTOR ACETYLHYDROLASE"/>
    <property type="match status" value="1"/>
</dbReference>
<keyword evidence="3" id="KW-0443">Lipid metabolism</keyword>
<dbReference type="PANTHER" id="PTHR10272:SF0">
    <property type="entry name" value="PLATELET-ACTIVATING FACTOR ACETYLHYDROLASE"/>
    <property type="match status" value="1"/>
</dbReference>
<dbReference type="GO" id="GO:0003847">
    <property type="term" value="F:1-alkyl-2-acetylglycerophosphocholine esterase activity"/>
    <property type="evidence" value="ECO:0007669"/>
    <property type="project" value="TreeGrafter"/>
</dbReference>
<keyword evidence="2" id="KW-0442">Lipid degradation</keyword>
<dbReference type="InterPro" id="IPR016986">
    <property type="entry name" value="UCP031982_abhydr"/>
</dbReference>
<accession>A0A841JDJ3</accession>
<evidence type="ECO:0000256" key="2">
    <source>
        <dbReference type="ARBA" id="ARBA00022963"/>
    </source>
</evidence>
<evidence type="ECO:0000313" key="4">
    <source>
        <dbReference type="EMBL" id="MBB6128890.1"/>
    </source>
</evidence>
<evidence type="ECO:0000256" key="3">
    <source>
        <dbReference type="ARBA" id="ARBA00023098"/>
    </source>
</evidence>
<dbReference type="SUPFAM" id="SSF53474">
    <property type="entry name" value="alpha/beta-Hydrolases"/>
    <property type="match status" value="1"/>
</dbReference>
<organism evidence="4 5">
    <name type="scientific">Mucilaginibacter lappiensis</name>
    <dbReference type="NCBI Taxonomy" id="354630"/>
    <lineage>
        <taxon>Bacteria</taxon>
        <taxon>Pseudomonadati</taxon>
        <taxon>Bacteroidota</taxon>
        <taxon>Sphingobacteriia</taxon>
        <taxon>Sphingobacteriales</taxon>
        <taxon>Sphingobacteriaceae</taxon>
        <taxon>Mucilaginibacter</taxon>
    </lineage>
</organism>
<keyword evidence="1 4" id="KW-0378">Hydrolase</keyword>
<dbReference type="PIRSF" id="PIRSF031982">
    <property type="entry name" value="UCP031982_abhydr"/>
    <property type="match status" value="1"/>
</dbReference>
<dbReference type="Pfam" id="PF03403">
    <property type="entry name" value="PAF-AH_p_II"/>
    <property type="match status" value="1"/>
</dbReference>
<gene>
    <name evidence="4" type="ORF">HDF22_003013</name>
</gene>
<evidence type="ECO:0000256" key="1">
    <source>
        <dbReference type="ARBA" id="ARBA00022801"/>
    </source>
</evidence>
<evidence type="ECO:0000313" key="5">
    <source>
        <dbReference type="Proteomes" id="UP000548326"/>
    </source>
</evidence>
<sequence>MHRSIYITLIIALFHHTICAQTHIGERTFHFKDEKRNRPLTTEIWYPTTDTLKQSDKAFSPFTRAQTVRDGKFPTDKLPLILISHGTGGSRLSLEWLADALVQKGFIVAAVDHWGNTYDHKIPLEFLKPWERPQDISFVISSLLDQADINTIINPDKIGMAGFSFGGYTAIALAGGRFDFMSLLNYYKTTGRQQLNLPEFPDLAKYLDDSTLLAGAKNPPPLYDKRIKAFFSISPALGPGFVSDKDISAPVYIVGSQSDSIAPVKTNALRYHQLIKGSQYYVNPGKIGHYVMLQEAIDDVKKEAPTYFTDDVSVNRHLVHLKVDSLAVGFFVKNLNPQFH</sequence>
<dbReference type="GO" id="GO:0016042">
    <property type="term" value="P:lipid catabolic process"/>
    <property type="evidence" value="ECO:0007669"/>
    <property type="project" value="UniProtKB-KW"/>
</dbReference>
<protein>
    <submittedName>
        <fullName evidence="4">Putative dienelactone hydrolase</fullName>
    </submittedName>
</protein>
<name>A0A841JDJ3_9SPHI</name>
<reference evidence="4 5" key="1">
    <citation type="submission" date="2020-08" db="EMBL/GenBank/DDBJ databases">
        <title>Genomic Encyclopedia of Type Strains, Phase IV (KMG-V): Genome sequencing to study the core and pangenomes of soil and plant-associated prokaryotes.</title>
        <authorList>
            <person name="Whitman W."/>
        </authorList>
    </citation>
    <scope>NUCLEOTIDE SEQUENCE [LARGE SCALE GENOMIC DNA]</scope>
    <source>
        <strain evidence="4 5">MP601</strain>
    </source>
</reference>
<dbReference type="InterPro" id="IPR029058">
    <property type="entry name" value="AB_hydrolase_fold"/>
</dbReference>
<dbReference type="RefSeq" id="WP_183588203.1">
    <property type="nucleotide sequence ID" value="NZ_JACHCA010000007.1"/>
</dbReference>
<comment type="caution">
    <text evidence="4">The sequence shown here is derived from an EMBL/GenBank/DDBJ whole genome shotgun (WGS) entry which is preliminary data.</text>
</comment>
<dbReference type="Proteomes" id="UP000548326">
    <property type="component" value="Unassembled WGS sequence"/>
</dbReference>
<dbReference type="Gene3D" id="3.40.50.1820">
    <property type="entry name" value="alpha/beta hydrolase"/>
    <property type="match status" value="1"/>
</dbReference>